<dbReference type="AlphaFoldDB" id="A0A3D8PKP9"/>
<dbReference type="RefSeq" id="WP_115750431.1">
    <property type="nucleotide sequence ID" value="NZ_PIOD01000016.1"/>
</dbReference>
<evidence type="ECO:0000256" key="6">
    <source>
        <dbReference type="ARBA" id="ARBA00022989"/>
    </source>
</evidence>
<keyword evidence="6 8" id="KW-1133">Transmembrane helix</keyword>
<dbReference type="GO" id="GO:0005385">
    <property type="term" value="F:zinc ion transmembrane transporter activity"/>
    <property type="evidence" value="ECO:0007669"/>
    <property type="project" value="TreeGrafter"/>
</dbReference>
<evidence type="ECO:0000256" key="4">
    <source>
        <dbReference type="ARBA" id="ARBA00022692"/>
    </source>
</evidence>
<evidence type="ECO:0000256" key="5">
    <source>
        <dbReference type="ARBA" id="ARBA00022833"/>
    </source>
</evidence>
<sequence length="243" mass="26227">MSLLVLTNILISSFCTSIGAMVVLMIKDVSHKGRDILLAYTAGIMVSASAYGLIPSAIKLSNITVLVIGILIGTLVLTILESLLPHTDLHHSENNLPKPNIMLFLIAMSIHNIPEGLSVGTSNISSSQELGAVVTFAIGLQNIPEGFLVSLFLFTQGMNQFKAILLSTMTGIIEFFSGIIGILFGQLFEGVVPYALAFAAGSMLFVVYKELIPESHGDGNERASTFAFIIGFITMVWLTNWFR</sequence>
<dbReference type="EMBL" id="PIOD01000016">
    <property type="protein sequence ID" value="RDW16676.1"/>
    <property type="molecule type" value="Genomic_DNA"/>
</dbReference>
<feature type="transmembrane region" description="Helical" evidence="8">
    <location>
        <begin position="60"/>
        <end position="80"/>
    </location>
</feature>
<dbReference type="Pfam" id="PF02535">
    <property type="entry name" value="Zip"/>
    <property type="match status" value="1"/>
</dbReference>
<feature type="transmembrane region" description="Helical" evidence="8">
    <location>
        <begin position="223"/>
        <end position="242"/>
    </location>
</feature>
<comment type="subcellular location">
    <subcellularLocation>
        <location evidence="1">Cell membrane</location>
        <topology evidence="1">Multi-pass membrane protein</topology>
    </subcellularLocation>
</comment>
<dbReference type="OrthoDB" id="9787346at2"/>
<proteinExistence type="inferred from homology"/>
<evidence type="ECO:0000256" key="7">
    <source>
        <dbReference type="ARBA" id="ARBA00023136"/>
    </source>
</evidence>
<dbReference type="InterPro" id="IPR003689">
    <property type="entry name" value="ZIP"/>
</dbReference>
<gene>
    <name evidence="9" type="ORF">CWR45_13675</name>
</gene>
<dbReference type="Proteomes" id="UP000256520">
    <property type="component" value="Unassembled WGS sequence"/>
</dbReference>
<name>A0A3D8PKP9_9BACI</name>
<dbReference type="GO" id="GO:0005886">
    <property type="term" value="C:plasma membrane"/>
    <property type="evidence" value="ECO:0007669"/>
    <property type="project" value="UniProtKB-SubCell"/>
</dbReference>
<accession>A0A3D8PKP9</accession>
<feature type="transmembrane region" description="Helical" evidence="8">
    <location>
        <begin position="191"/>
        <end position="211"/>
    </location>
</feature>
<protein>
    <submittedName>
        <fullName evidence="9">ZIP family metal transporter</fullName>
    </submittedName>
</protein>
<keyword evidence="5" id="KW-0862">Zinc</keyword>
<evidence type="ECO:0000256" key="1">
    <source>
        <dbReference type="ARBA" id="ARBA00004651"/>
    </source>
</evidence>
<evidence type="ECO:0000313" key="9">
    <source>
        <dbReference type="EMBL" id="RDW16676.1"/>
    </source>
</evidence>
<dbReference type="PANTHER" id="PTHR11040:SF211">
    <property type="entry name" value="ZINC TRANSPORTER ZIP11"/>
    <property type="match status" value="1"/>
</dbReference>
<feature type="transmembrane region" description="Helical" evidence="8">
    <location>
        <begin position="163"/>
        <end position="185"/>
    </location>
</feature>
<feature type="transmembrane region" description="Helical" evidence="8">
    <location>
        <begin position="132"/>
        <end position="154"/>
    </location>
</feature>
<organism evidence="9 10">
    <name type="scientific">Oceanobacillus chungangensis</name>
    <dbReference type="NCBI Taxonomy" id="1229152"/>
    <lineage>
        <taxon>Bacteria</taxon>
        <taxon>Bacillati</taxon>
        <taxon>Bacillota</taxon>
        <taxon>Bacilli</taxon>
        <taxon>Bacillales</taxon>
        <taxon>Bacillaceae</taxon>
        <taxon>Oceanobacillus</taxon>
    </lineage>
</organism>
<keyword evidence="10" id="KW-1185">Reference proteome</keyword>
<keyword evidence="3" id="KW-1003">Cell membrane</keyword>
<comment type="caution">
    <text evidence="9">The sequence shown here is derived from an EMBL/GenBank/DDBJ whole genome shotgun (WGS) entry which is preliminary data.</text>
</comment>
<dbReference type="PANTHER" id="PTHR11040">
    <property type="entry name" value="ZINC/IRON TRANSPORTER"/>
    <property type="match status" value="1"/>
</dbReference>
<evidence type="ECO:0000256" key="8">
    <source>
        <dbReference type="SAM" id="Phobius"/>
    </source>
</evidence>
<evidence type="ECO:0000313" key="10">
    <source>
        <dbReference type="Proteomes" id="UP000256520"/>
    </source>
</evidence>
<feature type="transmembrane region" description="Helical" evidence="8">
    <location>
        <begin position="6"/>
        <end position="24"/>
    </location>
</feature>
<reference evidence="10" key="1">
    <citation type="submission" date="2017-11" db="EMBL/GenBank/DDBJ databases">
        <authorList>
            <person name="Zhu W."/>
        </authorList>
    </citation>
    <scope>NUCLEOTIDE SEQUENCE [LARGE SCALE GENOMIC DNA]</scope>
    <source>
        <strain evidence="10">CAU 1051</strain>
    </source>
</reference>
<evidence type="ECO:0000256" key="2">
    <source>
        <dbReference type="ARBA" id="ARBA00006939"/>
    </source>
</evidence>
<keyword evidence="7 8" id="KW-0472">Membrane</keyword>
<feature type="transmembrane region" description="Helical" evidence="8">
    <location>
        <begin position="101"/>
        <end position="120"/>
    </location>
</feature>
<comment type="similarity">
    <text evidence="2">Belongs to the ZIP transporter (TC 2.A.5) family.</text>
</comment>
<feature type="transmembrane region" description="Helical" evidence="8">
    <location>
        <begin position="36"/>
        <end position="54"/>
    </location>
</feature>
<keyword evidence="4 8" id="KW-0812">Transmembrane</keyword>
<evidence type="ECO:0000256" key="3">
    <source>
        <dbReference type="ARBA" id="ARBA00022475"/>
    </source>
</evidence>